<dbReference type="EMBL" id="MEUG01000001">
    <property type="protein sequence ID" value="OGC28829.1"/>
    <property type="molecule type" value="Genomic_DNA"/>
</dbReference>
<evidence type="ECO:0000313" key="3">
    <source>
        <dbReference type="Proteomes" id="UP000178602"/>
    </source>
</evidence>
<accession>A0A1F4T8H6</accession>
<dbReference type="SUPFAM" id="SSF54285">
    <property type="entry name" value="MoaD/ThiS"/>
    <property type="match status" value="1"/>
</dbReference>
<dbReference type="NCBIfam" id="TIGR01683">
    <property type="entry name" value="thiS"/>
    <property type="match status" value="1"/>
</dbReference>
<dbReference type="PROSITE" id="PS51880">
    <property type="entry name" value="TGS"/>
    <property type="match status" value="1"/>
</dbReference>
<proteinExistence type="predicted"/>
<dbReference type="InterPro" id="IPR010035">
    <property type="entry name" value="Thi_S"/>
</dbReference>
<dbReference type="PANTHER" id="PTHR34472">
    <property type="entry name" value="SULFUR CARRIER PROTEIN THIS"/>
    <property type="match status" value="1"/>
</dbReference>
<organism evidence="2 3">
    <name type="scientific">candidate division WOR-1 bacterium RIFOXYC12_FULL_54_18</name>
    <dbReference type="NCBI Taxonomy" id="1802584"/>
    <lineage>
        <taxon>Bacteria</taxon>
        <taxon>Bacillati</taxon>
        <taxon>Saganbacteria</taxon>
    </lineage>
</organism>
<name>A0A1F4T8H6_UNCSA</name>
<dbReference type="AlphaFoldDB" id="A0A1F4T8H6"/>
<reference evidence="2 3" key="1">
    <citation type="journal article" date="2016" name="Nat. Commun.">
        <title>Thousands of microbial genomes shed light on interconnected biogeochemical processes in an aquifer system.</title>
        <authorList>
            <person name="Anantharaman K."/>
            <person name="Brown C.T."/>
            <person name="Hug L.A."/>
            <person name="Sharon I."/>
            <person name="Castelle C.J."/>
            <person name="Probst A.J."/>
            <person name="Thomas B.C."/>
            <person name="Singh A."/>
            <person name="Wilkins M.J."/>
            <person name="Karaoz U."/>
            <person name="Brodie E.L."/>
            <person name="Williams K.H."/>
            <person name="Hubbard S.S."/>
            <person name="Banfield J.F."/>
        </authorList>
    </citation>
    <scope>NUCLEOTIDE SEQUENCE [LARGE SCALE GENOMIC DNA]</scope>
</reference>
<dbReference type="CDD" id="cd00565">
    <property type="entry name" value="Ubl_ThiS"/>
    <property type="match status" value="1"/>
</dbReference>
<evidence type="ECO:0000259" key="1">
    <source>
        <dbReference type="PROSITE" id="PS51880"/>
    </source>
</evidence>
<dbReference type="Pfam" id="PF02597">
    <property type="entry name" value="ThiS"/>
    <property type="match status" value="1"/>
</dbReference>
<dbReference type="InterPro" id="IPR016155">
    <property type="entry name" value="Mopterin_synth/thiamin_S_b"/>
</dbReference>
<evidence type="ECO:0000313" key="2">
    <source>
        <dbReference type="EMBL" id="OGC28829.1"/>
    </source>
</evidence>
<dbReference type="Proteomes" id="UP000178602">
    <property type="component" value="Unassembled WGS sequence"/>
</dbReference>
<comment type="caution">
    <text evidence="2">The sequence shown here is derived from an EMBL/GenBank/DDBJ whole genome shotgun (WGS) entry which is preliminary data.</text>
</comment>
<sequence length="66" mass="7208">MMKITVNGKEWNALAGTTIADLIGRFKISPRACAVEINGKIIKREKFTSLVKEGDVVEIIRMMGGG</sequence>
<feature type="domain" description="TGS" evidence="1">
    <location>
        <begin position="1"/>
        <end position="61"/>
    </location>
</feature>
<gene>
    <name evidence="2" type="ORF">A3K49_07790</name>
</gene>
<dbReference type="Gene3D" id="3.10.20.30">
    <property type="match status" value="1"/>
</dbReference>
<dbReference type="InterPro" id="IPR012675">
    <property type="entry name" value="Beta-grasp_dom_sf"/>
</dbReference>
<dbReference type="InterPro" id="IPR003749">
    <property type="entry name" value="ThiS/MoaD-like"/>
</dbReference>
<dbReference type="PANTHER" id="PTHR34472:SF1">
    <property type="entry name" value="SULFUR CARRIER PROTEIN THIS"/>
    <property type="match status" value="1"/>
</dbReference>
<protein>
    <submittedName>
        <fullName evidence="2">Thiamine biosynthesis protein ThiS</fullName>
    </submittedName>
</protein>
<dbReference type="InterPro" id="IPR004095">
    <property type="entry name" value="TGS"/>
</dbReference>